<dbReference type="EMBL" id="CP036265">
    <property type="protein sequence ID" value="QDT16419.1"/>
    <property type="molecule type" value="Genomic_DNA"/>
</dbReference>
<gene>
    <name evidence="1" type="ORF">CA12_25210</name>
</gene>
<reference evidence="1 2" key="1">
    <citation type="submission" date="2019-02" db="EMBL/GenBank/DDBJ databases">
        <title>Deep-cultivation of Planctomycetes and their phenomic and genomic characterization uncovers novel biology.</title>
        <authorList>
            <person name="Wiegand S."/>
            <person name="Jogler M."/>
            <person name="Boedeker C."/>
            <person name="Pinto D."/>
            <person name="Vollmers J."/>
            <person name="Rivas-Marin E."/>
            <person name="Kohn T."/>
            <person name="Peeters S.H."/>
            <person name="Heuer A."/>
            <person name="Rast P."/>
            <person name="Oberbeckmann S."/>
            <person name="Bunk B."/>
            <person name="Jeske O."/>
            <person name="Meyerdierks A."/>
            <person name="Storesund J.E."/>
            <person name="Kallscheuer N."/>
            <person name="Luecker S."/>
            <person name="Lage O.M."/>
            <person name="Pohl T."/>
            <person name="Merkel B.J."/>
            <person name="Hornburger P."/>
            <person name="Mueller R.-W."/>
            <person name="Bruemmer F."/>
            <person name="Labrenz M."/>
            <person name="Spormann A.M."/>
            <person name="Op den Camp H."/>
            <person name="Overmann J."/>
            <person name="Amann R."/>
            <person name="Jetten M.S.M."/>
            <person name="Mascher T."/>
            <person name="Medema M.H."/>
            <person name="Devos D.P."/>
            <person name="Kaster A.-K."/>
            <person name="Ovreas L."/>
            <person name="Rohde M."/>
            <person name="Galperin M.Y."/>
            <person name="Jogler C."/>
        </authorList>
    </citation>
    <scope>NUCLEOTIDE SEQUENCE [LARGE SCALE GENOMIC DNA]</scope>
    <source>
        <strain evidence="1 2">CA12</strain>
    </source>
</reference>
<accession>A0A517PAM0</accession>
<dbReference type="Proteomes" id="UP000318741">
    <property type="component" value="Chromosome"/>
</dbReference>
<evidence type="ECO:0000313" key="2">
    <source>
        <dbReference type="Proteomes" id="UP000318741"/>
    </source>
</evidence>
<dbReference type="RefSeq" id="WP_145359246.1">
    <property type="nucleotide sequence ID" value="NZ_CP036265.1"/>
</dbReference>
<sequence length="276" mass="29614">MAVCATLGFVAPVARAELADRPIDLLALAEGEAESAADGSWVDALPFDLLAPPAPGPGDDAPNSFWRRPDWLPDVFGSPAEERRGPVALLAPDQGGLVFHETSALGRALASRGRLRFDAWSDFDDTTRFGGQLVATTWLRAALDTEAYIWDSDDPAAPGERFGGKYYTGDVNLVAQVVSHPRGTMRTGLGAAWVHDDAGETVFGPQATIALDANLLGPATAGFEIDYGAIEGDELFRWRVEGGWVLGSAELRTGYDKLNLGDENRGGWFASLMMRY</sequence>
<dbReference type="OrthoDB" id="272730at2"/>
<name>A0A517PAM0_9PLAN</name>
<proteinExistence type="predicted"/>
<dbReference type="KEGG" id="acaf:CA12_25210"/>
<dbReference type="AlphaFoldDB" id="A0A517PAM0"/>
<organism evidence="1 2">
    <name type="scientific">Alienimonas californiensis</name>
    <dbReference type="NCBI Taxonomy" id="2527989"/>
    <lineage>
        <taxon>Bacteria</taxon>
        <taxon>Pseudomonadati</taxon>
        <taxon>Planctomycetota</taxon>
        <taxon>Planctomycetia</taxon>
        <taxon>Planctomycetales</taxon>
        <taxon>Planctomycetaceae</taxon>
        <taxon>Alienimonas</taxon>
    </lineage>
</organism>
<evidence type="ECO:0000313" key="1">
    <source>
        <dbReference type="EMBL" id="QDT16419.1"/>
    </source>
</evidence>
<protein>
    <submittedName>
        <fullName evidence="1">Uncharacterized protein</fullName>
    </submittedName>
</protein>
<keyword evidence="2" id="KW-1185">Reference proteome</keyword>